<dbReference type="AlphaFoldDB" id="A0A6B0STB5"/>
<dbReference type="EMBL" id="WUUS01000001">
    <property type="protein sequence ID" value="MXR39911.1"/>
    <property type="molecule type" value="Genomic_DNA"/>
</dbReference>
<gene>
    <name evidence="8" type="ORF">GRX01_00855</name>
</gene>
<dbReference type="Gene3D" id="2.102.10.10">
    <property type="entry name" value="Rieske [2Fe-2S] iron-sulphur domain"/>
    <property type="match status" value="1"/>
</dbReference>
<organism evidence="8 9">
    <name type="scientific">Halobaculum saliterrae</name>
    <dbReference type="NCBI Taxonomy" id="2073113"/>
    <lineage>
        <taxon>Archaea</taxon>
        <taxon>Methanobacteriati</taxon>
        <taxon>Methanobacteriota</taxon>
        <taxon>Stenosarchaea group</taxon>
        <taxon>Halobacteria</taxon>
        <taxon>Halobacteriales</taxon>
        <taxon>Haloferacaceae</taxon>
        <taxon>Halobaculum</taxon>
    </lineage>
</organism>
<feature type="domain" description="Rieske" evidence="7">
    <location>
        <begin position="12"/>
        <end position="106"/>
    </location>
</feature>
<evidence type="ECO:0000256" key="1">
    <source>
        <dbReference type="ARBA" id="ARBA00022714"/>
    </source>
</evidence>
<keyword evidence="3" id="KW-0408">Iron</keyword>
<sequence>MAVDDTSHGEFREAVDLADLREEGRALTAVDGTPIALFHHEGEVRAVNNRCPHMGFPLTEGSVEEGVLTCHWHHARFELSCGDTFDPWADDVDTYPTEIRDADGNVVTVSTLDERGESSEGTVYVSPEPRRTEPPGVHWRERLDDGLEQNLRLVLAKSAVALLDSGVDPAEVVERGVTFGVRNRADGWSSGLTILTALSNRLPDLDEQDRKRALYQGLTEVAGDCDGEAPKFDQEAFAATDVPVERLRSWFRENVEVRDADGAERVLRTAVAAGHGRETLTELLVTAATDHRYLNTGHTFDYVNKATEALDLVGWDDEERTAEVLASLVRGLATADRAEETSSWRQPDDLATMCEDTFARLDDLVAAGEGETWTEPDDFTERLHAADPETVFDALEGAIEDGATVEQLASAVSFAAAKRVALFATSNEFNDWNTVHHTFTFANAVHRAAERTDATALYRGVFDAAVNVYLDRFLNTPPAPEATGEPDADPEAALESLRMAFEQQGKVQRAGDAVADYLAAGGDPDRLKAELGNALLVEDTNFHTFQAYEAACRQFDARDDPDERRDCLVAAARYMAAHYPTRRSREQTFSIAARLLRGERIDAAGNAEGSGSGANADD</sequence>
<evidence type="ECO:0000259" key="7">
    <source>
        <dbReference type="PROSITE" id="PS51296"/>
    </source>
</evidence>
<dbReference type="Proteomes" id="UP000437065">
    <property type="component" value="Unassembled WGS sequence"/>
</dbReference>
<dbReference type="Pfam" id="PF00355">
    <property type="entry name" value="Rieske"/>
    <property type="match status" value="1"/>
</dbReference>
<name>A0A6B0STB5_9EURY</name>
<evidence type="ECO:0000256" key="6">
    <source>
        <dbReference type="SAM" id="MobiDB-lite"/>
    </source>
</evidence>
<protein>
    <submittedName>
        <fullName evidence="8">Rieske 2Fe-2S domain-containing protein</fullName>
    </submittedName>
</protein>
<keyword evidence="4" id="KW-0411">Iron-sulfur</keyword>
<comment type="caution">
    <text evidence="8">The sequence shown here is derived from an EMBL/GenBank/DDBJ whole genome shotgun (WGS) entry which is preliminary data.</text>
</comment>
<evidence type="ECO:0000313" key="8">
    <source>
        <dbReference type="EMBL" id="MXR39911.1"/>
    </source>
</evidence>
<dbReference type="PANTHER" id="PTHR21496:SF0">
    <property type="entry name" value="RIESKE DOMAIN-CONTAINING PROTEIN"/>
    <property type="match status" value="1"/>
</dbReference>
<evidence type="ECO:0000313" key="9">
    <source>
        <dbReference type="Proteomes" id="UP000437065"/>
    </source>
</evidence>
<dbReference type="OrthoDB" id="6837at2157"/>
<dbReference type="InterPro" id="IPR036922">
    <property type="entry name" value="Rieske_2Fe-2S_sf"/>
</dbReference>
<evidence type="ECO:0000256" key="5">
    <source>
        <dbReference type="ARBA" id="ARBA00034078"/>
    </source>
</evidence>
<evidence type="ECO:0000256" key="2">
    <source>
        <dbReference type="ARBA" id="ARBA00022723"/>
    </source>
</evidence>
<dbReference type="InterPro" id="IPR017941">
    <property type="entry name" value="Rieske_2Fe-2S"/>
</dbReference>
<keyword evidence="2" id="KW-0479">Metal-binding</keyword>
<evidence type="ECO:0000256" key="3">
    <source>
        <dbReference type="ARBA" id="ARBA00023004"/>
    </source>
</evidence>
<dbReference type="GO" id="GO:0051537">
    <property type="term" value="F:2 iron, 2 sulfur cluster binding"/>
    <property type="evidence" value="ECO:0007669"/>
    <property type="project" value="UniProtKB-KW"/>
</dbReference>
<proteinExistence type="predicted"/>
<feature type="region of interest" description="Disordered" evidence="6">
    <location>
        <begin position="117"/>
        <end position="136"/>
    </location>
</feature>
<dbReference type="PANTHER" id="PTHR21496">
    <property type="entry name" value="FERREDOXIN-RELATED"/>
    <property type="match status" value="1"/>
</dbReference>
<dbReference type="GO" id="GO:0046872">
    <property type="term" value="F:metal ion binding"/>
    <property type="evidence" value="ECO:0007669"/>
    <property type="project" value="UniProtKB-KW"/>
</dbReference>
<dbReference type="CDD" id="cd03467">
    <property type="entry name" value="Rieske"/>
    <property type="match status" value="1"/>
</dbReference>
<dbReference type="SUPFAM" id="SSF50022">
    <property type="entry name" value="ISP domain"/>
    <property type="match status" value="1"/>
</dbReference>
<keyword evidence="1" id="KW-0001">2Fe-2S</keyword>
<evidence type="ECO:0000256" key="4">
    <source>
        <dbReference type="ARBA" id="ARBA00023014"/>
    </source>
</evidence>
<comment type="cofactor">
    <cofactor evidence="5">
        <name>[2Fe-2S] cluster</name>
        <dbReference type="ChEBI" id="CHEBI:190135"/>
    </cofactor>
</comment>
<accession>A0A6B0STB5</accession>
<keyword evidence="9" id="KW-1185">Reference proteome</keyword>
<dbReference type="RefSeq" id="WP_159662495.1">
    <property type="nucleotide sequence ID" value="NZ_WUUS01000001.1"/>
</dbReference>
<dbReference type="PROSITE" id="PS51296">
    <property type="entry name" value="RIESKE"/>
    <property type="match status" value="1"/>
</dbReference>
<reference evidence="8 9" key="1">
    <citation type="submission" date="2019-12" db="EMBL/GenBank/DDBJ databases">
        <title>Isolation and characterization of three novel carbon monoxide-oxidizing members of Halobacteria from salione crusts and soils.</title>
        <authorList>
            <person name="Myers M.R."/>
            <person name="King G.M."/>
        </authorList>
    </citation>
    <scope>NUCLEOTIDE SEQUENCE [LARGE SCALE GENOMIC DNA]</scope>
    <source>
        <strain evidence="8 9">WSA2</strain>
    </source>
</reference>